<evidence type="ECO:0000313" key="2">
    <source>
        <dbReference type="Proteomes" id="UP000075714"/>
    </source>
</evidence>
<comment type="caution">
    <text evidence="1">The sequence shown here is derived from an EMBL/GenBank/DDBJ whole genome shotgun (WGS) entry which is preliminary data.</text>
</comment>
<accession>A0A150G1E6</accession>
<evidence type="ECO:0000313" key="1">
    <source>
        <dbReference type="EMBL" id="KXZ43631.1"/>
    </source>
</evidence>
<organism evidence="1 2">
    <name type="scientific">Gonium pectorale</name>
    <name type="common">Green alga</name>
    <dbReference type="NCBI Taxonomy" id="33097"/>
    <lineage>
        <taxon>Eukaryota</taxon>
        <taxon>Viridiplantae</taxon>
        <taxon>Chlorophyta</taxon>
        <taxon>core chlorophytes</taxon>
        <taxon>Chlorophyceae</taxon>
        <taxon>CS clade</taxon>
        <taxon>Chlamydomonadales</taxon>
        <taxon>Volvocaceae</taxon>
        <taxon>Gonium</taxon>
    </lineage>
</organism>
<reference evidence="2" key="1">
    <citation type="journal article" date="2016" name="Nat. Commun.">
        <title>The Gonium pectorale genome demonstrates co-option of cell cycle regulation during the evolution of multicellularity.</title>
        <authorList>
            <person name="Hanschen E.R."/>
            <person name="Marriage T.N."/>
            <person name="Ferris P.J."/>
            <person name="Hamaji T."/>
            <person name="Toyoda A."/>
            <person name="Fujiyama A."/>
            <person name="Neme R."/>
            <person name="Noguchi H."/>
            <person name="Minakuchi Y."/>
            <person name="Suzuki M."/>
            <person name="Kawai-Toyooka H."/>
            <person name="Smith D.R."/>
            <person name="Sparks H."/>
            <person name="Anderson J."/>
            <person name="Bakaric R."/>
            <person name="Luria V."/>
            <person name="Karger A."/>
            <person name="Kirschner M.W."/>
            <person name="Durand P.M."/>
            <person name="Michod R.E."/>
            <person name="Nozaki H."/>
            <person name="Olson B.J."/>
        </authorList>
    </citation>
    <scope>NUCLEOTIDE SEQUENCE [LARGE SCALE GENOMIC DNA]</scope>
    <source>
        <strain evidence="2">NIES-2863</strain>
    </source>
</reference>
<dbReference type="Proteomes" id="UP000075714">
    <property type="component" value="Unassembled WGS sequence"/>
</dbReference>
<sequence>MQQPAVNFVGGWLTVSNGHWGDWKKVSYPCGKFIYSSAKSAMELVAMPINSYQVRMQAPQGSGRDNTALNGIQ</sequence>
<proteinExistence type="predicted"/>
<protein>
    <submittedName>
        <fullName evidence="1">Uncharacterized protein</fullName>
    </submittedName>
</protein>
<dbReference type="EMBL" id="LSYV01000086">
    <property type="protein sequence ID" value="KXZ43631.1"/>
    <property type="molecule type" value="Genomic_DNA"/>
</dbReference>
<gene>
    <name evidence="1" type="ORF">GPECTOR_85g361</name>
</gene>
<name>A0A150G1E6_GONPE</name>
<dbReference type="AlphaFoldDB" id="A0A150G1E6"/>
<keyword evidence="2" id="KW-1185">Reference proteome</keyword>